<comment type="caution">
    <text evidence="2">The sequence shown here is derived from an EMBL/GenBank/DDBJ whole genome shotgun (WGS) entry which is preliminary data.</text>
</comment>
<evidence type="ECO:0000256" key="1">
    <source>
        <dbReference type="SAM" id="Phobius"/>
    </source>
</evidence>
<dbReference type="Pfam" id="PF09581">
    <property type="entry name" value="Spore_III_AF"/>
    <property type="match status" value="1"/>
</dbReference>
<reference evidence="2 3" key="1">
    <citation type="submission" date="2016-08" db="EMBL/GenBank/DDBJ databases">
        <title>Genome of Bacillus solimangrovi GH2-4.</title>
        <authorList>
            <person name="Lim S."/>
            <person name="Kim B.-C."/>
        </authorList>
    </citation>
    <scope>NUCLEOTIDE SEQUENCE [LARGE SCALE GENOMIC DNA]</scope>
    <source>
        <strain evidence="2 3">GH2-4</strain>
    </source>
</reference>
<feature type="transmembrane region" description="Helical" evidence="1">
    <location>
        <begin position="37"/>
        <end position="55"/>
    </location>
</feature>
<accession>A0A1E5LK83</accession>
<gene>
    <name evidence="2" type="ORF">BFG57_07365</name>
</gene>
<dbReference type="Proteomes" id="UP000095209">
    <property type="component" value="Unassembled WGS sequence"/>
</dbReference>
<dbReference type="AlphaFoldDB" id="A0A1E5LK83"/>
<dbReference type="NCBIfam" id="TIGR02896">
    <property type="entry name" value="spore_III_AF"/>
    <property type="match status" value="1"/>
</dbReference>
<dbReference type="STRING" id="1305675.BFG57_07365"/>
<feature type="transmembrane region" description="Helical" evidence="1">
    <location>
        <begin position="6"/>
        <end position="25"/>
    </location>
</feature>
<dbReference type="RefSeq" id="WP_069715419.1">
    <property type="nucleotide sequence ID" value="NZ_MJEH01000001.1"/>
</dbReference>
<keyword evidence="3" id="KW-1185">Reference proteome</keyword>
<dbReference type="InterPro" id="IPR014245">
    <property type="entry name" value="Spore_III_AF"/>
</dbReference>
<protein>
    <submittedName>
        <fullName evidence="2">Stage III sporulation protein AF</fullName>
    </submittedName>
</protein>
<evidence type="ECO:0000313" key="2">
    <source>
        <dbReference type="EMBL" id="OEH94485.1"/>
    </source>
</evidence>
<organism evidence="2 3">
    <name type="scientific">Bacillus solimangrovi</name>
    <dbReference type="NCBI Taxonomy" id="1305675"/>
    <lineage>
        <taxon>Bacteria</taxon>
        <taxon>Bacillati</taxon>
        <taxon>Bacillota</taxon>
        <taxon>Bacilli</taxon>
        <taxon>Bacillales</taxon>
        <taxon>Bacillaceae</taxon>
        <taxon>Bacillus</taxon>
    </lineage>
</organism>
<keyword evidence="1" id="KW-0812">Transmembrane</keyword>
<evidence type="ECO:0000313" key="3">
    <source>
        <dbReference type="Proteomes" id="UP000095209"/>
    </source>
</evidence>
<keyword evidence="1" id="KW-1133">Transmembrane helix</keyword>
<proteinExistence type="predicted"/>
<keyword evidence="1" id="KW-0472">Membrane</keyword>
<name>A0A1E5LK83_9BACI</name>
<dbReference type="EMBL" id="MJEH01000001">
    <property type="protein sequence ID" value="OEH94485.1"/>
    <property type="molecule type" value="Genomic_DNA"/>
</dbReference>
<sequence>MEYIATWITNIVLFILLAMVVDMLLPNSAMQNYAKMVIGLLLILLILTPILRIFSEDFEEILRTMEIGNSVQSEQLKNRLELKKKEIQANQRAYILEETAVQMKENVQKELVERYGYSITNINLKLENDVGENWTTVDLQSLQVSISQLSDEKENVESIDTVEPIQIDVSEIKADQEEVKSNSGDYNELRAFLALKWGVDENKISIIEN</sequence>